<evidence type="ECO:0000313" key="2">
    <source>
        <dbReference type="EMBL" id="TDH66525.1"/>
    </source>
</evidence>
<reference evidence="2 3" key="1">
    <citation type="journal article" date="2021" name="Genome Biol.">
        <title>AFLAP: assembly-free linkage analysis pipeline using k-mers from genome sequencing data.</title>
        <authorList>
            <person name="Fletcher K."/>
            <person name="Zhang L."/>
            <person name="Gil J."/>
            <person name="Han R."/>
            <person name="Cavanaugh K."/>
            <person name="Michelmore R."/>
        </authorList>
    </citation>
    <scope>NUCLEOTIDE SEQUENCE [LARGE SCALE GENOMIC DNA]</scope>
    <source>
        <strain evidence="2 3">SF5</strain>
    </source>
</reference>
<organism evidence="2 3">
    <name type="scientific">Bremia lactucae</name>
    <name type="common">Lettuce downy mildew</name>
    <dbReference type="NCBI Taxonomy" id="4779"/>
    <lineage>
        <taxon>Eukaryota</taxon>
        <taxon>Sar</taxon>
        <taxon>Stramenopiles</taxon>
        <taxon>Oomycota</taxon>
        <taxon>Peronosporomycetes</taxon>
        <taxon>Peronosporales</taxon>
        <taxon>Peronosporaceae</taxon>
        <taxon>Bremia</taxon>
    </lineage>
</organism>
<dbReference type="RefSeq" id="XP_067816024.1">
    <property type="nucleotide sequence ID" value="XM_067963871.1"/>
</dbReference>
<dbReference type="GeneID" id="94349542"/>
<dbReference type="EMBL" id="SHOA02000017">
    <property type="protein sequence ID" value="TDH66525.1"/>
    <property type="molecule type" value="Genomic_DNA"/>
</dbReference>
<proteinExistence type="predicted"/>
<gene>
    <name evidence="2" type="ORF">CCR75_005796</name>
</gene>
<keyword evidence="3" id="KW-1185">Reference proteome</keyword>
<accession>A0A976IC51</accession>
<evidence type="ECO:0000256" key="1">
    <source>
        <dbReference type="SAM" id="MobiDB-lite"/>
    </source>
</evidence>
<name>A0A976IC51_BRELC</name>
<feature type="region of interest" description="Disordered" evidence="1">
    <location>
        <begin position="1"/>
        <end position="20"/>
    </location>
</feature>
<sequence>MSSSDSSKTTNANPAPNADAQDLSVFQSRFAQMSDAIIGRNILLT</sequence>
<evidence type="ECO:0000313" key="3">
    <source>
        <dbReference type="Proteomes" id="UP000294530"/>
    </source>
</evidence>
<feature type="compositionally biased region" description="Low complexity" evidence="1">
    <location>
        <begin position="9"/>
        <end position="18"/>
    </location>
</feature>
<dbReference type="Proteomes" id="UP000294530">
    <property type="component" value="Unassembled WGS sequence"/>
</dbReference>
<dbReference type="AlphaFoldDB" id="A0A976IC51"/>
<protein>
    <submittedName>
        <fullName evidence="2">Uncharacterized protein</fullName>
    </submittedName>
</protein>
<comment type="caution">
    <text evidence="2">The sequence shown here is derived from an EMBL/GenBank/DDBJ whole genome shotgun (WGS) entry which is preliminary data.</text>
</comment>
<dbReference type="KEGG" id="blac:94349542"/>